<dbReference type="OrthoDB" id="5402974at2759"/>
<proteinExistence type="predicted"/>
<dbReference type="PANTHER" id="PTHR31970">
    <property type="match status" value="1"/>
</dbReference>
<reference evidence="1" key="2">
    <citation type="submission" date="2020-03" db="EMBL/GenBank/DDBJ databases">
        <title>The second near-complete assembly of the hexaploid bread wheat (Triticum aestivum) genome.</title>
        <authorList>
            <person name="Zimin A.V."/>
            <person name="Puiu D."/>
            <person name="Shumante A."/>
            <person name="Alonge M."/>
            <person name="Salzberg S.L."/>
        </authorList>
    </citation>
    <scope>NUCLEOTIDE SEQUENCE</scope>
    <source>
        <tissue evidence="1">Leaf</tissue>
    </source>
</reference>
<comment type="caution">
    <text evidence="1">The sequence shown here is derived from an EMBL/GenBank/DDBJ whole genome shotgun (WGS) entry which is preliminary data.</text>
</comment>
<feature type="non-terminal residue" evidence="1">
    <location>
        <position position="1"/>
    </location>
</feature>
<sequence length="52" mass="5427">VGVVGAERRHGRPGTYIPIVLSLALSRGLDLGTTLVFTGVYNAVTGLLYSVP</sequence>
<name>A0A9R1EKR3_WHEAT</name>
<protein>
    <submittedName>
        <fullName evidence="1">Uncharacterized protein</fullName>
    </submittedName>
</protein>
<gene>
    <name evidence="1" type="ORF">CFC21_025830</name>
</gene>
<organism evidence="1">
    <name type="scientific">Triticum aestivum</name>
    <name type="common">Wheat</name>
    <dbReference type="NCBI Taxonomy" id="4565"/>
    <lineage>
        <taxon>Eukaryota</taxon>
        <taxon>Viridiplantae</taxon>
        <taxon>Streptophyta</taxon>
        <taxon>Embryophyta</taxon>
        <taxon>Tracheophyta</taxon>
        <taxon>Spermatophyta</taxon>
        <taxon>Magnoliopsida</taxon>
        <taxon>Liliopsida</taxon>
        <taxon>Poales</taxon>
        <taxon>Poaceae</taxon>
        <taxon>BOP clade</taxon>
        <taxon>Pooideae</taxon>
        <taxon>Triticodae</taxon>
        <taxon>Triticeae</taxon>
        <taxon>Triticinae</taxon>
        <taxon>Triticum</taxon>
    </lineage>
</organism>
<reference evidence="1" key="1">
    <citation type="journal article" date="2017" name="Gigascience">
        <title>The first near-complete assembly of the hexaploid bread wheat genome, Triticum aestivum.</title>
        <authorList>
            <person name="Zimin A.V."/>
            <person name="Puiu D."/>
            <person name="Hall R."/>
            <person name="Kingan S."/>
            <person name="Clavijo B.J."/>
            <person name="Salzberg S.L."/>
        </authorList>
    </citation>
    <scope>NUCLEOTIDE SEQUENCE</scope>
    <source>
        <tissue evidence="1">Leaf</tissue>
    </source>
</reference>
<dbReference type="EMBL" id="CM022215">
    <property type="protein sequence ID" value="KAF7011537.1"/>
    <property type="molecule type" value="Genomic_DNA"/>
</dbReference>
<dbReference type="AlphaFoldDB" id="A0A9R1EKR3"/>
<accession>A0A9R1EKR3</accession>
<evidence type="ECO:0000313" key="1">
    <source>
        <dbReference type="EMBL" id="KAF7011537.1"/>
    </source>
</evidence>
<dbReference type="GO" id="GO:0015098">
    <property type="term" value="F:molybdate ion transmembrane transporter activity"/>
    <property type="evidence" value="ECO:0007669"/>
    <property type="project" value="InterPro"/>
</dbReference>
<dbReference type="InterPro" id="IPR031563">
    <property type="entry name" value="MOT1/MOT2"/>
</dbReference>
<feature type="non-terminal residue" evidence="1">
    <location>
        <position position="52"/>
    </location>
</feature>
<dbReference type="Proteomes" id="UP000815260">
    <property type="component" value="Chromosome 2B"/>
</dbReference>
<dbReference type="PANTHER" id="PTHR31970:SF0">
    <property type="entry name" value="MOLYBDATE TRANSPORTER 1"/>
    <property type="match status" value="1"/>
</dbReference>